<dbReference type="RefSeq" id="WP_008380736.1">
    <property type="nucleotide sequence ID" value="NZ_JBDKBS010000002.1"/>
</dbReference>
<name>A0ABV3MDJ9_9ENTE</name>
<keyword evidence="1" id="KW-0812">Transmembrane</keyword>
<gene>
    <name evidence="2" type="ORF">AB1I55_08065</name>
</gene>
<accession>A0ABV3MDJ9</accession>
<protein>
    <recommendedName>
        <fullName evidence="4">Transmembrane protein</fullName>
    </recommendedName>
</protein>
<evidence type="ECO:0008006" key="4">
    <source>
        <dbReference type="Google" id="ProtNLM"/>
    </source>
</evidence>
<keyword evidence="1" id="KW-0472">Membrane</keyword>
<keyword evidence="1" id="KW-1133">Transmembrane helix</keyword>
<evidence type="ECO:0000313" key="2">
    <source>
        <dbReference type="EMBL" id="MEW3466046.1"/>
    </source>
</evidence>
<proteinExistence type="predicted"/>
<evidence type="ECO:0000313" key="3">
    <source>
        <dbReference type="Proteomes" id="UP001554047"/>
    </source>
</evidence>
<feature type="transmembrane region" description="Helical" evidence="1">
    <location>
        <begin position="6"/>
        <end position="25"/>
    </location>
</feature>
<evidence type="ECO:0000256" key="1">
    <source>
        <dbReference type="SAM" id="Phobius"/>
    </source>
</evidence>
<comment type="caution">
    <text evidence="2">The sequence shown here is derived from an EMBL/GenBank/DDBJ whole genome shotgun (WGS) entry which is preliminary data.</text>
</comment>
<organism evidence="2 3">
    <name type="scientific">Enterococcus entomosocium</name>
    <dbReference type="NCBI Taxonomy" id="3034352"/>
    <lineage>
        <taxon>Bacteria</taxon>
        <taxon>Bacillati</taxon>
        <taxon>Bacillota</taxon>
        <taxon>Bacilli</taxon>
        <taxon>Lactobacillales</taxon>
        <taxon>Enterococcaceae</taxon>
        <taxon>Enterococcus</taxon>
    </lineage>
</organism>
<dbReference type="EMBL" id="JBFDTB010000011">
    <property type="protein sequence ID" value="MEW3466046.1"/>
    <property type="molecule type" value="Genomic_DNA"/>
</dbReference>
<dbReference type="Proteomes" id="UP001554047">
    <property type="component" value="Unassembled WGS sequence"/>
</dbReference>
<sequence length="51" mass="5852">MVGGRSSGLIRCCGIIGALFFGWWVHYVEKAYYDRDKSKVTQSSSKLYHCF</sequence>
<keyword evidence="3" id="KW-1185">Reference proteome</keyword>
<reference evidence="2 3" key="1">
    <citation type="submission" date="2024-05" db="EMBL/GenBank/DDBJ databases">
        <title>Human gut microbiome strain richness.</title>
        <authorList>
            <person name="Chen-Liaw A."/>
        </authorList>
    </citation>
    <scope>NUCLEOTIDE SEQUENCE [LARGE SCALE GENOMIC DNA]</scope>
    <source>
        <strain evidence="2 3">J1100102st1_G3_J1100102_180507</strain>
    </source>
</reference>